<feature type="compositionally biased region" description="Basic residues" evidence="7">
    <location>
        <begin position="33"/>
        <end position="44"/>
    </location>
</feature>
<evidence type="ECO:0000256" key="1">
    <source>
        <dbReference type="ARBA" id="ARBA00004496"/>
    </source>
</evidence>
<dbReference type="SMART" id="SM00513">
    <property type="entry name" value="SAP"/>
    <property type="match status" value="1"/>
</dbReference>
<dbReference type="InterPro" id="IPR013520">
    <property type="entry name" value="Ribonucl_H"/>
</dbReference>
<dbReference type="InterPro" id="IPR003034">
    <property type="entry name" value="SAP_dom"/>
</dbReference>
<dbReference type="OrthoDB" id="448399at2759"/>
<comment type="caution">
    <text evidence="9">The sequence shown here is derived from an EMBL/GenBank/DDBJ whole genome shotgun (WGS) entry which is preliminary data.</text>
</comment>
<dbReference type="InterPro" id="IPR051274">
    <property type="entry name" value="3-5_Exoribonuclease"/>
</dbReference>
<reference evidence="9 10" key="1">
    <citation type="journal article" date="2017" name="Mycologia">
        <title>Bifiguratus adelaidae, gen. et sp. nov., a new member of Mucoromycotina in endophytic and soil-dwelling habitats.</title>
        <authorList>
            <person name="Torres-Cruz T.J."/>
            <person name="Billingsley Tobias T.L."/>
            <person name="Almatruk M."/>
            <person name="Hesse C."/>
            <person name="Kuske C.R."/>
            <person name="Desiro A."/>
            <person name="Benucci G.M."/>
            <person name="Bonito G."/>
            <person name="Stajich J.E."/>
            <person name="Dunlap C."/>
            <person name="Arnold A.E."/>
            <person name="Porras-Alfaro A."/>
        </authorList>
    </citation>
    <scope>NUCLEOTIDE SEQUENCE [LARGE SCALE GENOMIC DNA]</scope>
    <source>
        <strain evidence="9 10">AZ0501</strain>
    </source>
</reference>
<dbReference type="Pfam" id="PF02037">
    <property type="entry name" value="SAP"/>
    <property type="match status" value="1"/>
</dbReference>
<keyword evidence="6" id="KW-0943">RNA-mediated gene silencing</keyword>
<dbReference type="PROSITE" id="PS50800">
    <property type="entry name" value="SAP"/>
    <property type="match status" value="1"/>
</dbReference>
<evidence type="ECO:0000313" key="10">
    <source>
        <dbReference type="Proteomes" id="UP000242875"/>
    </source>
</evidence>
<protein>
    <recommendedName>
        <fullName evidence="8">SAP domain-containing protein</fullName>
    </recommendedName>
</protein>
<dbReference type="GO" id="GO:0031047">
    <property type="term" value="P:regulatory ncRNA-mediated gene silencing"/>
    <property type="evidence" value="ECO:0007669"/>
    <property type="project" value="UniProtKB-KW"/>
</dbReference>
<keyword evidence="3" id="KW-0540">Nuclease</keyword>
<evidence type="ECO:0000256" key="4">
    <source>
        <dbReference type="ARBA" id="ARBA00022801"/>
    </source>
</evidence>
<dbReference type="SMART" id="SM00479">
    <property type="entry name" value="EXOIII"/>
    <property type="match status" value="1"/>
</dbReference>
<dbReference type="PANTHER" id="PTHR23044:SF61">
    <property type="entry name" value="3'-5' EXORIBONUCLEASE 1-RELATED"/>
    <property type="match status" value="1"/>
</dbReference>
<evidence type="ECO:0000256" key="7">
    <source>
        <dbReference type="SAM" id="MobiDB-lite"/>
    </source>
</evidence>
<dbReference type="InterPro" id="IPR047201">
    <property type="entry name" value="ERI-1_3'hExo-like"/>
</dbReference>
<dbReference type="GO" id="GO:0000175">
    <property type="term" value="F:3'-5'-RNA exonuclease activity"/>
    <property type="evidence" value="ECO:0007669"/>
    <property type="project" value="InterPro"/>
</dbReference>
<dbReference type="SUPFAM" id="SSF53098">
    <property type="entry name" value="Ribonuclease H-like"/>
    <property type="match status" value="1"/>
</dbReference>
<keyword evidence="4" id="KW-0378">Hydrolase</keyword>
<keyword evidence="5" id="KW-0269">Exonuclease</keyword>
<dbReference type="SUPFAM" id="SSF68906">
    <property type="entry name" value="SAP domain"/>
    <property type="match status" value="1"/>
</dbReference>
<feature type="region of interest" description="Disordered" evidence="7">
    <location>
        <begin position="21"/>
        <end position="71"/>
    </location>
</feature>
<evidence type="ECO:0000313" key="9">
    <source>
        <dbReference type="EMBL" id="OZJ03531.1"/>
    </source>
</evidence>
<comment type="subcellular location">
    <subcellularLocation>
        <location evidence="1">Cytoplasm</location>
    </subcellularLocation>
</comment>
<dbReference type="InterPro" id="IPR036361">
    <property type="entry name" value="SAP_dom_sf"/>
</dbReference>
<dbReference type="PANTHER" id="PTHR23044">
    <property type="entry name" value="3'-5' EXONUCLEASE ERI1-RELATED"/>
    <property type="match status" value="1"/>
</dbReference>
<keyword evidence="2" id="KW-0963">Cytoplasm</keyword>
<organism evidence="9 10">
    <name type="scientific">Bifiguratus adelaidae</name>
    <dbReference type="NCBI Taxonomy" id="1938954"/>
    <lineage>
        <taxon>Eukaryota</taxon>
        <taxon>Fungi</taxon>
        <taxon>Fungi incertae sedis</taxon>
        <taxon>Mucoromycota</taxon>
        <taxon>Mucoromycotina</taxon>
        <taxon>Endogonomycetes</taxon>
        <taxon>Endogonales</taxon>
        <taxon>Endogonales incertae sedis</taxon>
        <taxon>Bifiguratus</taxon>
    </lineage>
</organism>
<dbReference type="GO" id="GO:0003676">
    <property type="term" value="F:nucleic acid binding"/>
    <property type="evidence" value="ECO:0007669"/>
    <property type="project" value="InterPro"/>
</dbReference>
<dbReference type="EMBL" id="MVBO01000081">
    <property type="protein sequence ID" value="OZJ03531.1"/>
    <property type="molecule type" value="Genomic_DNA"/>
</dbReference>
<dbReference type="AlphaFoldDB" id="A0A261XYX4"/>
<dbReference type="InterPro" id="IPR036397">
    <property type="entry name" value="RNaseH_sf"/>
</dbReference>
<dbReference type="InterPro" id="IPR012337">
    <property type="entry name" value="RNaseH-like_sf"/>
</dbReference>
<keyword evidence="10" id="KW-1185">Reference proteome</keyword>
<feature type="domain" description="SAP" evidence="8">
    <location>
        <begin position="7"/>
        <end position="41"/>
    </location>
</feature>
<evidence type="ECO:0000256" key="2">
    <source>
        <dbReference type="ARBA" id="ARBA00022490"/>
    </source>
</evidence>
<name>A0A261XYX4_9FUNG</name>
<dbReference type="CDD" id="cd06133">
    <property type="entry name" value="ERI-1_3'hExo_like"/>
    <property type="match status" value="1"/>
</dbReference>
<gene>
    <name evidence="9" type="ORF">BZG36_03417</name>
</gene>
<evidence type="ECO:0000256" key="6">
    <source>
        <dbReference type="ARBA" id="ARBA00023158"/>
    </source>
</evidence>
<feature type="compositionally biased region" description="Basic and acidic residues" evidence="7">
    <location>
        <begin position="51"/>
        <end position="71"/>
    </location>
</feature>
<accession>A0A261XYX4</accession>
<dbReference type="Gene3D" id="3.30.420.10">
    <property type="entry name" value="Ribonuclease H-like superfamily/Ribonuclease H"/>
    <property type="match status" value="1"/>
</dbReference>
<dbReference type="Pfam" id="PF00929">
    <property type="entry name" value="RNase_T"/>
    <property type="match status" value="1"/>
</dbReference>
<dbReference type="GO" id="GO:0005737">
    <property type="term" value="C:cytoplasm"/>
    <property type="evidence" value="ECO:0007669"/>
    <property type="project" value="UniProtKB-SubCell"/>
</dbReference>
<evidence type="ECO:0000256" key="5">
    <source>
        <dbReference type="ARBA" id="ARBA00022839"/>
    </source>
</evidence>
<dbReference type="Gene3D" id="1.10.720.30">
    <property type="entry name" value="SAP domain"/>
    <property type="match status" value="1"/>
</dbReference>
<proteinExistence type="predicted"/>
<sequence length="246" mass="28404">MESSPTSSRKTVDQLREALAALNLDTTGQKPELKKRLRKARKRQQANGEGNEGKEVHAEPNGERTIARTDHDTASERAFDKKIDYFLCFDVEATCEVGYVFDFPNEIIEFPVSLLKAETLEIVDEFHSFVRPVKRPVLSDFCIELTGIQQDIVDAAPDFITVLNVFQNFMAKYSLFQENAAAFMTDGPFDIRDFITKQCIISNIDRPEYFSEPWVDIRRTFREYYKLDVNTNIEGMLKRFDLQFEG</sequence>
<evidence type="ECO:0000259" key="8">
    <source>
        <dbReference type="PROSITE" id="PS50800"/>
    </source>
</evidence>
<dbReference type="Proteomes" id="UP000242875">
    <property type="component" value="Unassembled WGS sequence"/>
</dbReference>
<evidence type="ECO:0000256" key="3">
    <source>
        <dbReference type="ARBA" id="ARBA00022722"/>
    </source>
</evidence>